<dbReference type="OrthoDB" id="6372256at2"/>
<sequence length="76" mass="8718">MKKVIFAVILTTLFSTVVNANSGLADRINEARSFPDKEIQTPNAKTLCMQHKKLHEKMRRNGMEEQPYDKIGRCPK</sequence>
<evidence type="ECO:0000256" key="1">
    <source>
        <dbReference type="SAM" id="SignalP"/>
    </source>
</evidence>
<gene>
    <name evidence="2" type="ORF">BTO32_05185</name>
</gene>
<keyword evidence="1" id="KW-0732">Signal</keyword>
<reference evidence="2 3" key="1">
    <citation type="submission" date="2016-12" db="EMBL/GenBank/DDBJ databases">
        <title>Marinobacter lutaoensis whole genome sequencing.</title>
        <authorList>
            <person name="Verma A."/>
            <person name="Krishnamurthi S."/>
        </authorList>
    </citation>
    <scope>NUCLEOTIDE SEQUENCE [LARGE SCALE GENOMIC DNA]</scope>
    <source>
        <strain evidence="2 3">T5054</strain>
    </source>
</reference>
<accession>A0A1V2DUQ2</accession>
<dbReference type="AlphaFoldDB" id="A0A1V2DUQ2"/>
<dbReference type="RefSeq" id="WP_076723396.1">
    <property type="nucleotide sequence ID" value="NZ_MSCW01000004.1"/>
</dbReference>
<protein>
    <submittedName>
        <fullName evidence="2">Uncharacterized protein</fullName>
    </submittedName>
</protein>
<feature type="signal peptide" evidence="1">
    <location>
        <begin position="1"/>
        <end position="20"/>
    </location>
</feature>
<feature type="chain" id="PRO_5012844138" evidence="1">
    <location>
        <begin position="21"/>
        <end position="76"/>
    </location>
</feature>
<evidence type="ECO:0000313" key="2">
    <source>
        <dbReference type="EMBL" id="ONF44382.1"/>
    </source>
</evidence>
<comment type="caution">
    <text evidence="2">The sequence shown here is derived from an EMBL/GenBank/DDBJ whole genome shotgun (WGS) entry which is preliminary data.</text>
</comment>
<organism evidence="2 3">
    <name type="scientific">Marinobacter lutaoensis</name>
    <dbReference type="NCBI Taxonomy" id="135739"/>
    <lineage>
        <taxon>Bacteria</taxon>
        <taxon>Pseudomonadati</taxon>
        <taxon>Pseudomonadota</taxon>
        <taxon>Gammaproteobacteria</taxon>
        <taxon>Pseudomonadales</taxon>
        <taxon>Marinobacteraceae</taxon>
        <taxon>Marinobacter</taxon>
    </lineage>
</organism>
<evidence type="ECO:0000313" key="3">
    <source>
        <dbReference type="Proteomes" id="UP000189339"/>
    </source>
</evidence>
<name>A0A1V2DUQ2_9GAMM</name>
<keyword evidence="3" id="KW-1185">Reference proteome</keyword>
<dbReference type="EMBL" id="MSCW01000004">
    <property type="protein sequence ID" value="ONF44382.1"/>
    <property type="molecule type" value="Genomic_DNA"/>
</dbReference>
<dbReference type="Proteomes" id="UP000189339">
    <property type="component" value="Unassembled WGS sequence"/>
</dbReference>
<proteinExistence type="predicted"/>